<evidence type="ECO:0000256" key="4">
    <source>
        <dbReference type="ARBA" id="ARBA00013208"/>
    </source>
</evidence>
<dbReference type="PRINTS" id="PR00727">
    <property type="entry name" value="LEADERPTASE"/>
</dbReference>
<comment type="caution">
    <text evidence="10">The sequence shown here is derived from an EMBL/GenBank/DDBJ whole genome shotgun (WGS) entry which is preliminary data.</text>
</comment>
<comment type="similarity">
    <text evidence="3 7">Belongs to the peptidase S26 family.</text>
</comment>
<evidence type="ECO:0000313" key="11">
    <source>
        <dbReference type="Proteomes" id="UP000077701"/>
    </source>
</evidence>
<dbReference type="SUPFAM" id="SSF51306">
    <property type="entry name" value="LexA/Signal peptidase"/>
    <property type="match status" value="1"/>
</dbReference>
<dbReference type="GO" id="GO:0005886">
    <property type="term" value="C:plasma membrane"/>
    <property type="evidence" value="ECO:0007669"/>
    <property type="project" value="UniProtKB-SubCell"/>
</dbReference>
<dbReference type="RefSeq" id="WP_084008052.1">
    <property type="nucleotide sequence ID" value="NZ_BDCX01000002.1"/>
</dbReference>
<evidence type="ECO:0000256" key="7">
    <source>
        <dbReference type="RuleBase" id="RU362042"/>
    </source>
</evidence>
<dbReference type="NCBIfam" id="TIGR02227">
    <property type="entry name" value="sigpep_I_bact"/>
    <property type="match status" value="1"/>
</dbReference>
<keyword evidence="7" id="KW-1133">Transmembrane helix</keyword>
<dbReference type="GO" id="GO:0009003">
    <property type="term" value="F:signal peptidase activity"/>
    <property type="evidence" value="ECO:0007669"/>
    <property type="project" value="UniProtKB-EC"/>
</dbReference>
<dbReference type="AlphaFoldDB" id="A0A171BUJ5"/>
<protein>
    <recommendedName>
        <fullName evidence="4 7">Signal peptidase I</fullName>
        <ecNumber evidence="4 7">3.4.21.89</ecNumber>
    </recommendedName>
</protein>
<dbReference type="InterPro" id="IPR000223">
    <property type="entry name" value="Pept_S26A_signal_pept_1"/>
</dbReference>
<evidence type="ECO:0000313" key="10">
    <source>
        <dbReference type="EMBL" id="GAT65594.1"/>
    </source>
</evidence>
<evidence type="ECO:0000256" key="6">
    <source>
        <dbReference type="PIRSR" id="PIRSR600223-1"/>
    </source>
</evidence>
<keyword evidence="5 7" id="KW-0378">Hydrolase</keyword>
<comment type="subcellular location">
    <subcellularLocation>
        <location evidence="2">Cell membrane</location>
        <topology evidence="2">Single-pass type II membrane protein</topology>
    </subcellularLocation>
    <subcellularLocation>
        <location evidence="7">Membrane</location>
        <topology evidence="7">Single-pass type II membrane protein</topology>
    </subcellularLocation>
</comment>
<keyword evidence="7" id="KW-0812">Transmembrane</keyword>
<accession>A0A171BUJ5</accession>
<dbReference type="GO" id="GO:0004252">
    <property type="term" value="F:serine-type endopeptidase activity"/>
    <property type="evidence" value="ECO:0007669"/>
    <property type="project" value="InterPro"/>
</dbReference>
<keyword evidence="11" id="KW-1185">Reference proteome</keyword>
<feature type="compositionally biased region" description="Basic and acidic residues" evidence="8">
    <location>
        <begin position="1"/>
        <end position="30"/>
    </location>
</feature>
<dbReference type="PROSITE" id="PS00761">
    <property type="entry name" value="SPASE_I_3"/>
    <property type="match status" value="1"/>
</dbReference>
<dbReference type="InterPro" id="IPR036286">
    <property type="entry name" value="LexA/Signal_pep-like_sf"/>
</dbReference>
<dbReference type="STRING" id="161355.PS9374_01227"/>
<dbReference type="Gene3D" id="2.10.109.10">
    <property type="entry name" value="Umud Fragment, subunit A"/>
    <property type="match status" value="1"/>
</dbReference>
<sequence length="223" mass="24536">MTVEPDNKQDDVPEDEGRPGPDDGRGEGPGDRGGSSRKGSLRETLVLLVSGVVVALLLQAFVFQSFWIPSESMEKTLVEDDRVVVNKLHGATERGDVVVFKGWDGEDTIKRVIAIGGDTVKCCDAQKRITVNGVPIEEKDYIHPDDLPSGDEFEKVVPKGRLWVMGDHRSQSRDSRSWEEQAGDGTISEDDVIGRAFAIYWPFSRAAILSTPETFTRTFTKGG</sequence>
<keyword evidence="7" id="KW-0645">Protease</keyword>
<keyword evidence="7" id="KW-0472">Membrane</keyword>
<evidence type="ECO:0000256" key="3">
    <source>
        <dbReference type="ARBA" id="ARBA00009370"/>
    </source>
</evidence>
<dbReference type="OrthoDB" id="9815782at2"/>
<evidence type="ECO:0000256" key="1">
    <source>
        <dbReference type="ARBA" id="ARBA00000677"/>
    </source>
</evidence>
<dbReference type="PANTHER" id="PTHR43390:SF1">
    <property type="entry name" value="CHLOROPLAST PROCESSING PEPTIDASE"/>
    <property type="match status" value="1"/>
</dbReference>
<evidence type="ECO:0000256" key="8">
    <source>
        <dbReference type="SAM" id="MobiDB-lite"/>
    </source>
</evidence>
<evidence type="ECO:0000256" key="2">
    <source>
        <dbReference type="ARBA" id="ARBA00004401"/>
    </source>
</evidence>
<reference evidence="11" key="2">
    <citation type="submission" date="2016-04" db="EMBL/GenBank/DDBJ databases">
        <title>Planomonospora sphaerica JCM9374 whole genome shotgun sequence.</title>
        <authorList>
            <person name="Suzuki T."/>
            <person name="Dohra H."/>
            <person name="Kodani S."/>
        </authorList>
    </citation>
    <scope>NUCLEOTIDE SEQUENCE [LARGE SCALE GENOMIC DNA]</scope>
    <source>
        <strain evidence="11">JCM 9374</strain>
    </source>
</reference>
<gene>
    <name evidence="10" type="ORF">PS9374_01227</name>
</gene>
<comment type="catalytic activity">
    <reaction evidence="1 7">
        <text>Cleavage of hydrophobic, N-terminal signal or leader sequences from secreted and periplasmic proteins.</text>
        <dbReference type="EC" id="3.4.21.89"/>
    </reaction>
</comment>
<dbReference type="InterPro" id="IPR019758">
    <property type="entry name" value="Pept_S26A_signal_pept_1_CS"/>
</dbReference>
<dbReference type="PANTHER" id="PTHR43390">
    <property type="entry name" value="SIGNAL PEPTIDASE I"/>
    <property type="match status" value="1"/>
</dbReference>
<reference evidence="10 11" key="1">
    <citation type="journal article" date="2016" name="Genome Announc.">
        <title>Draft Genome Sequence of Planomonospora sphaerica JCM9374, a Rare Actinomycete.</title>
        <authorList>
            <person name="Dohra H."/>
            <person name="Suzuki T."/>
            <person name="Inoue Y."/>
            <person name="Kodani S."/>
        </authorList>
    </citation>
    <scope>NUCLEOTIDE SEQUENCE [LARGE SCALE GENOMIC DNA]</scope>
    <source>
        <strain evidence="10 11">JCM 9374</strain>
    </source>
</reference>
<evidence type="ECO:0000259" key="9">
    <source>
        <dbReference type="Pfam" id="PF10502"/>
    </source>
</evidence>
<feature type="active site" evidence="6">
    <location>
        <position position="72"/>
    </location>
</feature>
<dbReference type="GO" id="GO:0006465">
    <property type="term" value="P:signal peptide processing"/>
    <property type="evidence" value="ECO:0007669"/>
    <property type="project" value="InterPro"/>
</dbReference>
<dbReference type="Proteomes" id="UP000077701">
    <property type="component" value="Unassembled WGS sequence"/>
</dbReference>
<feature type="transmembrane region" description="Helical" evidence="7">
    <location>
        <begin position="45"/>
        <end position="67"/>
    </location>
</feature>
<feature type="domain" description="Peptidase S26" evidence="9">
    <location>
        <begin position="42"/>
        <end position="201"/>
    </location>
</feature>
<dbReference type="EC" id="3.4.21.89" evidence="4 7"/>
<dbReference type="EMBL" id="BDCX01000002">
    <property type="protein sequence ID" value="GAT65594.1"/>
    <property type="molecule type" value="Genomic_DNA"/>
</dbReference>
<dbReference type="Pfam" id="PF10502">
    <property type="entry name" value="Peptidase_S26"/>
    <property type="match status" value="1"/>
</dbReference>
<feature type="active site" evidence="6">
    <location>
        <position position="110"/>
    </location>
</feature>
<organism evidence="10 11">
    <name type="scientific">Planomonospora sphaerica</name>
    <dbReference type="NCBI Taxonomy" id="161355"/>
    <lineage>
        <taxon>Bacteria</taxon>
        <taxon>Bacillati</taxon>
        <taxon>Actinomycetota</taxon>
        <taxon>Actinomycetes</taxon>
        <taxon>Streptosporangiales</taxon>
        <taxon>Streptosporangiaceae</taxon>
        <taxon>Planomonospora</taxon>
    </lineage>
</organism>
<evidence type="ECO:0000256" key="5">
    <source>
        <dbReference type="ARBA" id="ARBA00022801"/>
    </source>
</evidence>
<dbReference type="InterPro" id="IPR019533">
    <property type="entry name" value="Peptidase_S26"/>
</dbReference>
<name>A0A171BUJ5_9ACTN</name>
<dbReference type="CDD" id="cd06530">
    <property type="entry name" value="S26_SPase_I"/>
    <property type="match status" value="1"/>
</dbReference>
<feature type="region of interest" description="Disordered" evidence="8">
    <location>
        <begin position="1"/>
        <end position="38"/>
    </location>
</feature>
<proteinExistence type="inferred from homology"/>